<protein>
    <submittedName>
        <fullName evidence="2">Heme-binding protein</fullName>
    </submittedName>
</protein>
<reference evidence="2 3" key="1">
    <citation type="submission" date="2024-02" db="EMBL/GenBank/DDBJ databases">
        <title>A novel Gemmatimonadota bacterium.</title>
        <authorList>
            <person name="Du Z.-J."/>
            <person name="Ye Y.-Q."/>
        </authorList>
    </citation>
    <scope>NUCLEOTIDE SEQUENCE [LARGE SCALE GENOMIC DNA]</scope>
    <source>
        <strain evidence="2 3">DH-20</strain>
    </source>
</reference>
<dbReference type="InterPro" id="IPR038084">
    <property type="entry name" value="PduO/GlcC-like_sf"/>
</dbReference>
<dbReference type="EMBL" id="JBBHLI010000001">
    <property type="protein sequence ID" value="MEK9499518.1"/>
    <property type="molecule type" value="Genomic_DNA"/>
</dbReference>
<feature type="signal peptide" evidence="1">
    <location>
        <begin position="1"/>
        <end position="26"/>
    </location>
</feature>
<dbReference type="Gene3D" id="3.30.450.150">
    <property type="entry name" value="Haem-degrading domain"/>
    <property type="match status" value="1"/>
</dbReference>
<evidence type="ECO:0000313" key="2">
    <source>
        <dbReference type="EMBL" id="MEK9499518.1"/>
    </source>
</evidence>
<dbReference type="RefSeq" id="WP_405276286.1">
    <property type="nucleotide sequence ID" value="NZ_JBBHLI010000001.1"/>
</dbReference>
<keyword evidence="1" id="KW-0732">Signal</keyword>
<name>A0ABU9E466_9BACT</name>
<evidence type="ECO:0000256" key="1">
    <source>
        <dbReference type="SAM" id="SignalP"/>
    </source>
</evidence>
<organism evidence="2 3">
    <name type="scientific">Gaopeijia maritima</name>
    <dbReference type="NCBI Taxonomy" id="3119007"/>
    <lineage>
        <taxon>Bacteria</taxon>
        <taxon>Pseudomonadati</taxon>
        <taxon>Gemmatimonadota</taxon>
        <taxon>Longimicrobiia</taxon>
        <taxon>Gaopeijiales</taxon>
        <taxon>Gaopeijiaceae</taxon>
        <taxon>Gaopeijia</taxon>
    </lineage>
</organism>
<sequence>MRTARSAVPALVLLALLVVGAGPLQAQQQAAPAPRITLDEAKTAMDAAEAAARANGWNLAFVITDADGVPIYLRRMEGVPTRNYEIAMNKVNTVITAQMHTVDYAAAVEAGEIEAIEGALTYEGGLLLRRDGQVVGAFSASGARGSEDAEAVLAGMAAIGISP</sequence>
<keyword evidence="3" id="KW-1185">Reference proteome</keyword>
<dbReference type="InterPro" id="IPR005624">
    <property type="entry name" value="PduO/GlcC-like"/>
</dbReference>
<dbReference type="SUPFAM" id="SSF143744">
    <property type="entry name" value="GlcG-like"/>
    <property type="match status" value="1"/>
</dbReference>
<dbReference type="InterPro" id="IPR052517">
    <property type="entry name" value="GlcG_carb_metab_protein"/>
</dbReference>
<comment type="caution">
    <text evidence="2">The sequence shown here is derived from an EMBL/GenBank/DDBJ whole genome shotgun (WGS) entry which is preliminary data.</text>
</comment>
<evidence type="ECO:0000313" key="3">
    <source>
        <dbReference type="Proteomes" id="UP001484239"/>
    </source>
</evidence>
<dbReference type="PANTHER" id="PTHR34309:SF1">
    <property type="entry name" value="PROTEIN GLCG"/>
    <property type="match status" value="1"/>
</dbReference>
<dbReference type="Pfam" id="PF03928">
    <property type="entry name" value="HbpS-like"/>
    <property type="match status" value="1"/>
</dbReference>
<feature type="chain" id="PRO_5046159792" evidence="1">
    <location>
        <begin position="27"/>
        <end position="163"/>
    </location>
</feature>
<gene>
    <name evidence="2" type="ORF">WI372_00810</name>
</gene>
<accession>A0ABU9E466</accession>
<proteinExistence type="predicted"/>
<dbReference type="Proteomes" id="UP001484239">
    <property type="component" value="Unassembled WGS sequence"/>
</dbReference>
<dbReference type="PANTHER" id="PTHR34309">
    <property type="entry name" value="SLR1406 PROTEIN"/>
    <property type="match status" value="1"/>
</dbReference>